<dbReference type="EC" id="1.14.13.20" evidence="5"/>
<dbReference type="PRINTS" id="PR00420">
    <property type="entry name" value="RNGMNOXGNASE"/>
</dbReference>
<dbReference type="Pfam" id="PF01494">
    <property type="entry name" value="FAD_binding_3"/>
    <property type="match status" value="1"/>
</dbReference>
<dbReference type="OrthoDB" id="9791689at2"/>
<reference evidence="5 6" key="1">
    <citation type="submission" date="2015-12" db="EMBL/GenBank/DDBJ databases">
        <title>Genome sequence of the marine Rhodobacteraceae strain O3.65, Candidatus Tritonibacter horizontis.</title>
        <authorList>
            <person name="Poehlein A."/>
            <person name="Giebel H.A."/>
            <person name="Voget S."/>
            <person name="Brinkhoff T."/>
        </authorList>
    </citation>
    <scope>NUCLEOTIDE SEQUENCE [LARGE SCALE GENOMIC DNA]</scope>
    <source>
        <strain evidence="5 6">O3.65</strain>
    </source>
</reference>
<sequence length="561" mass="60472">MTRVTTDVLIVGAGPCGLMLANELGRRGIAAMVVDREPTVATAPQANATQARTMEHYRRLGFAAEIRALGLPAHHATDVAYYTTFAGHELARHQMPASGEADRVVREQAHLWNGAELPHRIPQSLVEQTLCQQAQALPDIEIAFNTELTGFVEDDAGVLAEVRTAAGQSYRIRARYLFAADGGSSMVRKQLGIRYAGGDAKARDFMGGQMLSIYLDAPAFYELNLPRAWMYWTFNRRRRALLATVDGTGGFVLQTQLREGEDAATMTQAEAGELFLQAVGKEIPYRLTGIATWLAGRALVAERFCHGRVFLGGDAVHLFTPTGGMGYNTAIEDAVNIGWKLAAVLKGQAGEGLLASYEAERRPVALRNTRFAIEFADSVGLYVPSPAIEDSGAVGEAARARAGAYLQQHAAREFTIPGFTFGARYDASPVISAERSPAPPDAASVYVPSAKPGGRAPHAWLSDGRSLFDAFGFEWTLLCLGEDSDAAGDFLVAAEARGMTLKILYLPQEVLLPDLYEAPYALIRPDQIVAWRGAAPGTRAISTLFDKLTARAAVRAVADVA</sequence>
<dbReference type="GO" id="GO:0071949">
    <property type="term" value="F:FAD binding"/>
    <property type="evidence" value="ECO:0007669"/>
    <property type="project" value="InterPro"/>
</dbReference>
<dbReference type="PANTHER" id="PTHR43004:SF19">
    <property type="entry name" value="BINDING MONOOXYGENASE, PUTATIVE (JCVI)-RELATED"/>
    <property type="match status" value="1"/>
</dbReference>
<evidence type="ECO:0000259" key="4">
    <source>
        <dbReference type="Pfam" id="PF01494"/>
    </source>
</evidence>
<dbReference type="SUPFAM" id="SSF51905">
    <property type="entry name" value="FAD/NAD(P)-binding domain"/>
    <property type="match status" value="1"/>
</dbReference>
<keyword evidence="5" id="KW-0560">Oxidoreductase</keyword>
<dbReference type="EMBL" id="LPUY01000135">
    <property type="protein sequence ID" value="KUP90769.1"/>
    <property type="molecule type" value="Genomic_DNA"/>
</dbReference>
<dbReference type="AlphaFoldDB" id="A0A132BQT6"/>
<name>A0A132BQT6_9RHOB</name>
<dbReference type="Pfam" id="PF21274">
    <property type="entry name" value="Rng_hyd_C"/>
    <property type="match status" value="1"/>
</dbReference>
<evidence type="ECO:0000256" key="1">
    <source>
        <dbReference type="ARBA" id="ARBA00001974"/>
    </source>
</evidence>
<evidence type="ECO:0000313" key="6">
    <source>
        <dbReference type="Proteomes" id="UP000068382"/>
    </source>
</evidence>
<dbReference type="InterPro" id="IPR002938">
    <property type="entry name" value="FAD-bd"/>
</dbReference>
<accession>A0A132BQT6</accession>
<dbReference type="PANTHER" id="PTHR43004">
    <property type="entry name" value="TRK SYSTEM POTASSIUM UPTAKE PROTEIN"/>
    <property type="match status" value="1"/>
</dbReference>
<proteinExistence type="predicted"/>
<evidence type="ECO:0000256" key="2">
    <source>
        <dbReference type="ARBA" id="ARBA00022630"/>
    </source>
</evidence>
<protein>
    <submittedName>
        <fullName evidence="5">2,4-dichlorophenol 6-monooxygenase</fullName>
        <ecNumber evidence="5">1.14.13.20</ecNumber>
    </submittedName>
</protein>
<feature type="domain" description="FAD-binding" evidence="4">
    <location>
        <begin position="6"/>
        <end position="372"/>
    </location>
</feature>
<keyword evidence="5" id="KW-0503">Monooxygenase</keyword>
<organism evidence="5 6">
    <name type="scientific">Tritonibacter horizontis</name>
    <dbReference type="NCBI Taxonomy" id="1768241"/>
    <lineage>
        <taxon>Bacteria</taxon>
        <taxon>Pseudomonadati</taxon>
        <taxon>Pseudomonadota</taxon>
        <taxon>Alphaproteobacteria</taxon>
        <taxon>Rhodobacterales</taxon>
        <taxon>Paracoccaceae</taxon>
        <taxon>Tritonibacter</taxon>
    </lineage>
</organism>
<evidence type="ECO:0000313" key="5">
    <source>
        <dbReference type="EMBL" id="KUP90769.1"/>
    </source>
</evidence>
<keyword evidence="2" id="KW-0285">Flavoprotein</keyword>
<dbReference type="NCBIfam" id="NF004780">
    <property type="entry name" value="PRK06126.1"/>
    <property type="match status" value="1"/>
</dbReference>
<dbReference type="Proteomes" id="UP000068382">
    <property type="component" value="Unassembled WGS sequence"/>
</dbReference>
<dbReference type="RefSeq" id="WP_068248651.1">
    <property type="nucleotide sequence ID" value="NZ_LPUY01000135.1"/>
</dbReference>
<evidence type="ECO:0000256" key="3">
    <source>
        <dbReference type="ARBA" id="ARBA00022827"/>
    </source>
</evidence>
<dbReference type="Gene3D" id="3.30.9.10">
    <property type="entry name" value="D-Amino Acid Oxidase, subunit A, domain 2"/>
    <property type="match status" value="1"/>
</dbReference>
<comment type="caution">
    <text evidence="5">The sequence shown here is derived from an EMBL/GenBank/DDBJ whole genome shotgun (WGS) entry which is preliminary data.</text>
</comment>
<dbReference type="InterPro" id="IPR050641">
    <property type="entry name" value="RIFMO-like"/>
</dbReference>
<dbReference type="GO" id="GO:0018666">
    <property type="term" value="F:2,4-dichlorophenol 6-monooxygenase activity"/>
    <property type="evidence" value="ECO:0007669"/>
    <property type="project" value="UniProtKB-EC"/>
</dbReference>
<comment type="cofactor">
    <cofactor evidence="1">
        <name>FAD</name>
        <dbReference type="ChEBI" id="CHEBI:57692"/>
    </cofactor>
</comment>
<dbReference type="Gene3D" id="3.40.30.120">
    <property type="match status" value="1"/>
</dbReference>
<dbReference type="InterPro" id="IPR036188">
    <property type="entry name" value="FAD/NAD-bd_sf"/>
</dbReference>
<dbReference type="Gene3D" id="3.50.50.60">
    <property type="entry name" value="FAD/NAD(P)-binding domain"/>
    <property type="match status" value="1"/>
</dbReference>
<dbReference type="PATRIC" id="fig|1768241.3.peg.4508"/>
<keyword evidence="6" id="KW-1185">Reference proteome</keyword>
<gene>
    <name evidence="5" type="primary">tfdB_2</name>
    <name evidence="5" type="ORF">TRIHO_43140</name>
</gene>
<keyword evidence="3" id="KW-0274">FAD</keyword>